<organism evidence="1 2">
    <name type="scientific">Peronosclerospora sorghi</name>
    <dbReference type="NCBI Taxonomy" id="230839"/>
    <lineage>
        <taxon>Eukaryota</taxon>
        <taxon>Sar</taxon>
        <taxon>Stramenopiles</taxon>
        <taxon>Oomycota</taxon>
        <taxon>Peronosporomycetes</taxon>
        <taxon>Peronosporales</taxon>
        <taxon>Peronosporaceae</taxon>
        <taxon>Peronosclerospora</taxon>
    </lineage>
</organism>
<dbReference type="EMBL" id="CM047591">
    <property type="protein sequence ID" value="KAI9919171.1"/>
    <property type="molecule type" value="Genomic_DNA"/>
</dbReference>
<protein>
    <submittedName>
        <fullName evidence="1">Uncharacterized protein</fullName>
    </submittedName>
</protein>
<sequence length="155" mass="17284">MIAKVKTTSDLCYIAKELCHRFRHHMVANPSVHMVKPCKKVLASNIPRKLYSSAMKSLISRQMKLSVIFDQEIKKKRKLGATTASSSLVPENDTTSALPFELSDAELAAVKRRIPKLPKQLFKKVDLKTITYQETNVNGMVGVVNETKKANSVVG</sequence>
<accession>A0ACC0WMC0</accession>
<dbReference type="Proteomes" id="UP001163321">
    <property type="component" value="Chromosome 12"/>
</dbReference>
<keyword evidence="2" id="KW-1185">Reference proteome</keyword>
<reference evidence="1 2" key="1">
    <citation type="journal article" date="2022" name="bioRxiv">
        <title>The genome of the oomycete Peronosclerospora sorghi, a cosmopolitan pathogen of maize and sorghum, is inflated with dispersed pseudogenes.</title>
        <authorList>
            <person name="Fletcher K."/>
            <person name="Martin F."/>
            <person name="Isakeit T."/>
            <person name="Cavanaugh K."/>
            <person name="Magill C."/>
            <person name="Michelmore R."/>
        </authorList>
    </citation>
    <scope>NUCLEOTIDE SEQUENCE [LARGE SCALE GENOMIC DNA]</scope>
    <source>
        <strain evidence="1">P6</strain>
    </source>
</reference>
<evidence type="ECO:0000313" key="1">
    <source>
        <dbReference type="EMBL" id="KAI9919171.1"/>
    </source>
</evidence>
<proteinExistence type="predicted"/>
<comment type="caution">
    <text evidence="1">The sequence shown here is derived from an EMBL/GenBank/DDBJ whole genome shotgun (WGS) entry which is preliminary data.</text>
</comment>
<gene>
    <name evidence="1" type="ORF">PsorP6_011836</name>
</gene>
<name>A0ACC0WMC0_9STRA</name>
<evidence type="ECO:0000313" key="2">
    <source>
        <dbReference type="Proteomes" id="UP001163321"/>
    </source>
</evidence>